<dbReference type="EMBL" id="CABQ01000247">
    <property type="protein sequence ID" value="CBI08665.1"/>
    <property type="molecule type" value="Genomic_DNA"/>
</dbReference>
<dbReference type="PROSITE" id="PS51257">
    <property type="entry name" value="PROKAR_LIPOPROTEIN"/>
    <property type="match status" value="1"/>
</dbReference>
<dbReference type="AlphaFoldDB" id="E6QN44"/>
<proteinExistence type="predicted"/>
<accession>E6QN44</accession>
<gene>
    <name evidence="1" type="ORF">CARN6_2153</name>
</gene>
<evidence type="ECO:0000313" key="1">
    <source>
        <dbReference type="EMBL" id="CBI08665.1"/>
    </source>
</evidence>
<name>E6QN44_9ZZZZ</name>
<organism evidence="1">
    <name type="scientific">mine drainage metagenome</name>
    <dbReference type="NCBI Taxonomy" id="410659"/>
    <lineage>
        <taxon>unclassified sequences</taxon>
        <taxon>metagenomes</taxon>
        <taxon>ecological metagenomes</taxon>
    </lineage>
</organism>
<protein>
    <submittedName>
        <fullName evidence="1">Uncharacterized protein</fullName>
    </submittedName>
</protein>
<reference evidence="1" key="1">
    <citation type="submission" date="2009-10" db="EMBL/GenBank/DDBJ databases">
        <title>Diversity of trophic interactions inside an arsenic-rich microbial ecosystem.</title>
        <authorList>
            <person name="Bertin P.N."/>
            <person name="Heinrich-Salmeron A."/>
            <person name="Pelletier E."/>
            <person name="Goulhen-Chollet F."/>
            <person name="Arsene-Ploetze F."/>
            <person name="Gallien S."/>
            <person name="Calteau A."/>
            <person name="Vallenet D."/>
            <person name="Casiot C."/>
            <person name="Chane-Woon-Ming B."/>
            <person name="Giloteaux L."/>
            <person name="Barakat M."/>
            <person name="Bonnefoy V."/>
            <person name="Bruneel O."/>
            <person name="Chandler M."/>
            <person name="Cleiss J."/>
            <person name="Duran R."/>
            <person name="Elbaz-Poulichet F."/>
            <person name="Fonknechten N."/>
            <person name="Lauga B."/>
            <person name="Mornico D."/>
            <person name="Ortet P."/>
            <person name="Schaeffer C."/>
            <person name="Siguier P."/>
            <person name="Alexander Thil Smith A."/>
            <person name="Van Dorsselaer A."/>
            <person name="Weissenbach J."/>
            <person name="Medigue C."/>
            <person name="Le Paslier D."/>
        </authorList>
    </citation>
    <scope>NUCLEOTIDE SEQUENCE</scope>
</reference>
<sequence length="253" mass="26001">MKKMLGLAIATLFCTFFVGCCSLGIDCPSSQPTGWIQAKTTIGGVLQPWTGATVQADALPDTPNGYACTPLSPGCTLSMSGPTDTNGYFPINSNAVPGDWQIAIQGDSECEGGAASPDLYITPTSKGLAQVVPCGSTASGSATANPATCTQTVNNSNGQITTNCPATITLTVDSPVLSTSHALDVSDYNNTGNQEYSFSGNASSTTTIVVPTPKFVGESVLVIYDPQTNQPVGAALFTLTQTIYNPCGTERSC</sequence>
<comment type="caution">
    <text evidence="1">The sequence shown here is derived from an EMBL/GenBank/DDBJ whole genome shotgun (WGS) entry which is preliminary data.</text>
</comment>